<reference evidence="3" key="2">
    <citation type="journal article" date="2020" name="Antonie Van Leeuwenhoek">
        <title>Labilibaculum antarcticum sp. nov., a novel facultative anaerobic, psychrotorelant bacterium isolated from marine sediment of Antarctica.</title>
        <authorList>
            <person name="Watanabe M."/>
            <person name="Kojima H."/>
            <person name="Fukui M."/>
        </authorList>
    </citation>
    <scope>NUCLEOTIDE SEQUENCE [LARGE SCALE GENOMIC DNA]</scope>
    <source>
        <strain evidence="3">SPP2</strain>
    </source>
</reference>
<feature type="chain" id="PRO_5012123866" description="Gliding motility lipoprotein GldH" evidence="1">
    <location>
        <begin position="19"/>
        <end position="156"/>
    </location>
</feature>
<dbReference type="RefSeq" id="WP_096429174.1">
    <property type="nucleotide sequence ID" value="NZ_AP018042.1"/>
</dbReference>
<dbReference type="AlphaFoldDB" id="A0A1Y1CJ08"/>
<dbReference type="NCBIfam" id="TIGR03511">
    <property type="entry name" value="GldH_lipo"/>
    <property type="match status" value="1"/>
</dbReference>
<protein>
    <recommendedName>
        <fullName evidence="4">Gliding motility lipoprotein GldH</fullName>
    </recommendedName>
</protein>
<proteinExistence type="predicted"/>
<keyword evidence="3" id="KW-1185">Reference proteome</keyword>
<gene>
    <name evidence="2" type="ORF">ALGA_1955</name>
</gene>
<keyword evidence="1" id="KW-0732">Signal</keyword>
<dbReference type="KEGG" id="mbas:ALGA_1955"/>
<dbReference type="PROSITE" id="PS51257">
    <property type="entry name" value="PROKAR_LIPOPROTEIN"/>
    <property type="match status" value="1"/>
</dbReference>
<dbReference type="Proteomes" id="UP000218267">
    <property type="component" value="Chromosome"/>
</dbReference>
<evidence type="ECO:0000313" key="3">
    <source>
        <dbReference type="Proteomes" id="UP000218267"/>
    </source>
</evidence>
<dbReference type="InterPro" id="IPR020018">
    <property type="entry name" value="Motility-assoc_lipoprot_GldH"/>
</dbReference>
<dbReference type="OrthoDB" id="982482at2"/>
<dbReference type="EMBL" id="AP018042">
    <property type="protein sequence ID" value="BAX80314.1"/>
    <property type="molecule type" value="Genomic_DNA"/>
</dbReference>
<dbReference type="Pfam" id="PF14109">
    <property type="entry name" value="GldH_lipo"/>
    <property type="match status" value="1"/>
</dbReference>
<evidence type="ECO:0008006" key="4">
    <source>
        <dbReference type="Google" id="ProtNLM"/>
    </source>
</evidence>
<sequence>MKLGRIICALLIAISAFSCDSNRVYEQYEDIPDFEWNQENILRFEVEITDTIQAHNVFINLRNSGDYAYSNLWLFVKIISPDNEVEEKKIEINLADDAGDWYGTGFGDIFDLQVPFKQKVVFPKSGKYVFEIGQGMYDLKLQGIVNVGIRIEKEDK</sequence>
<evidence type="ECO:0000313" key="2">
    <source>
        <dbReference type="EMBL" id="BAX80314.1"/>
    </source>
</evidence>
<organism evidence="2 3">
    <name type="scientific">Labilibaculum antarcticum</name>
    <dbReference type="NCBI Taxonomy" id="1717717"/>
    <lineage>
        <taxon>Bacteria</taxon>
        <taxon>Pseudomonadati</taxon>
        <taxon>Bacteroidota</taxon>
        <taxon>Bacteroidia</taxon>
        <taxon>Marinilabiliales</taxon>
        <taxon>Marinifilaceae</taxon>
        <taxon>Labilibaculum</taxon>
    </lineage>
</organism>
<accession>A0A1Y1CJ08</accession>
<feature type="signal peptide" evidence="1">
    <location>
        <begin position="1"/>
        <end position="18"/>
    </location>
</feature>
<reference evidence="2 3" key="1">
    <citation type="journal article" date="2018" name="Mar. Genomics">
        <title>Complete genome sequence of Marinifilaceae bacterium strain SPP2, isolated from the Antarctic marine sediment.</title>
        <authorList>
            <person name="Watanabe M."/>
            <person name="Kojima H."/>
            <person name="Fukui M."/>
        </authorList>
    </citation>
    <scope>NUCLEOTIDE SEQUENCE [LARGE SCALE GENOMIC DNA]</scope>
    <source>
        <strain evidence="2 3">SPP2</strain>
    </source>
</reference>
<evidence type="ECO:0000256" key="1">
    <source>
        <dbReference type="SAM" id="SignalP"/>
    </source>
</evidence>
<name>A0A1Y1CJ08_9BACT</name>